<dbReference type="EMBL" id="HBGH01014480">
    <property type="protein sequence ID" value="CAD9235932.1"/>
    <property type="molecule type" value="Transcribed_RNA"/>
</dbReference>
<reference evidence="12" key="1">
    <citation type="submission" date="2021-01" db="EMBL/GenBank/DDBJ databases">
        <authorList>
            <person name="Corre E."/>
            <person name="Pelletier E."/>
            <person name="Niang G."/>
            <person name="Scheremetjew M."/>
            <person name="Finn R."/>
            <person name="Kale V."/>
            <person name="Holt S."/>
            <person name="Cochrane G."/>
            <person name="Meng A."/>
            <person name="Brown T."/>
            <person name="Cohen L."/>
        </authorList>
    </citation>
    <scope>NUCLEOTIDE SEQUENCE</scope>
    <source>
        <strain evidence="12">SAG 36.94</strain>
    </source>
</reference>
<organism evidence="12">
    <name type="scientific">Compsopogon caeruleus</name>
    <dbReference type="NCBI Taxonomy" id="31354"/>
    <lineage>
        <taxon>Eukaryota</taxon>
        <taxon>Rhodophyta</taxon>
        <taxon>Compsopogonophyceae</taxon>
        <taxon>Compsopogonales</taxon>
        <taxon>Compsopogonaceae</taxon>
        <taxon>Compsopogon</taxon>
    </lineage>
</organism>
<protein>
    <recommendedName>
        <fullName evidence="11">Sodium/calcium exchanger membrane region domain-containing protein</fullName>
    </recommendedName>
</protein>
<keyword evidence="8 9" id="KW-0472">Membrane</keyword>
<dbReference type="AlphaFoldDB" id="A0A7S1TGG1"/>
<feature type="transmembrane region" description="Helical" evidence="9">
    <location>
        <begin position="366"/>
        <end position="387"/>
    </location>
</feature>
<feature type="domain" description="Sodium/calcium exchanger membrane region" evidence="11">
    <location>
        <begin position="90"/>
        <end position="242"/>
    </location>
</feature>
<sequence>MDLERTPLRRRTGLPDISSGGNYGTSEMIRLTKSEKWGEELGPGRSIFMAVNTRKEGITLGLEGYQSWVNLLLVFVPVGILAGLSHWNQTFVFLANFLAIVPLAMILGKATEDIAAHTNDTVGGLLNATFGNAVELILCIQALRQGELDIVQATLVGSILSNLLLVLGCSFLFGGVIFREQSIKPAVAESNGSILYIAVMGFLIPTIYGTTSGRTTEGMESLSFFIAVVMLLVYFLFLFFQLVTHASMYEMNDDDDENDETHEESKVSSVPVATTILLVSCLFVSRCSDYLVESVSSFSSAVGLNTTFVSLVLLPLVGNAAEHFSAVSVAMKDKMDLSIGIAVGSSIQIAIFVAPFLVVVSKLAGFSVLTLSFNVFETAMVLLSVMLVNTCLRDLSTNWLEGVVLLSAYAMVAIATTVL</sequence>
<evidence type="ECO:0000313" key="12">
    <source>
        <dbReference type="EMBL" id="CAD9235932.1"/>
    </source>
</evidence>
<keyword evidence="2 9" id="KW-0813">Transport</keyword>
<comment type="subcellular location">
    <subcellularLocation>
        <location evidence="1">Endomembrane system</location>
        <topology evidence="1">Multi-pass membrane protein</topology>
    </subcellularLocation>
</comment>
<dbReference type="InterPro" id="IPR044880">
    <property type="entry name" value="NCX_ion-bd_dom_sf"/>
</dbReference>
<evidence type="ECO:0000256" key="2">
    <source>
        <dbReference type="ARBA" id="ARBA00022448"/>
    </source>
</evidence>
<dbReference type="InterPro" id="IPR004798">
    <property type="entry name" value="CAX-like"/>
</dbReference>
<proteinExistence type="inferred from homology"/>
<feature type="transmembrane region" description="Helical" evidence="9">
    <location>
        <begin position="297"/>
        <end position="317"/>
    </location>
</feature>
<comment type="caution">
    <text evidence="9">Lacks conserved residue(s) required for the propagation of feature annotation.</text>
</comment>
<dbReference type="NCBIfam" id="TIGR00846">
    <property type="entry name" value="caca2"/>
    <property type="match status" value="1"/>
</dbReference>
<evidence type="ECO:0000256" key="4">
    <source>
        <dbReference type="ARBA" id="ARBA00022692"/>
    </source>
</evidence>
<feature type="transmembrane region" description="Helical" evidence="9">
    <location>
        <begin position="65"/>
        <end position="84"/>
    </location>
</feature>
<dbReference type="NCBIfam" id="TIGR00378">
    <property type="entry name" value="cax"/>
    <property type="match status" value="1"/>
</dbReference>
<dbReference type="GO" id="GO:0006874">
    <property type="term" value="P:intracellular calcium ion homeostasis"/>
    <property type="evidence" value="ECO:0007669"/>
    <property type="project" value="TreeGrafter"/>
</dbReference>
<dbReference type="InterPro" id="IPR004837">
    <property type="entry name" value="NaCa_Exmemb"/>
</dbReference>
<keyword evidence="4 9" id="KW-0812">Transmembrane</keyword>
<evidence type="ECO:0000256" key="9">
    <source>
        <dbReference type="RuleBase" id="RU365028"/>
    </source>
</evidence>
<evidence type="ECO:0000256" key="3">
    <source>
        <dbReference type="ARBA" id="ARBA00022568"/>
    </source>
</evidence>
<dbReference type="Pfam" id="PF01699">
    <property type="entry name" value="Na_Ca_ex"/>
    <property type="match status" value="2"/>
</dbReference>
<feature type="region of interest" description="Disordered" evidence="10">
    <location>
        <begin position="1"/>
        <end position="21"/>
    </location>
</feature>
<dbReference type="InterPro" id="IPR004713">
    <property type="entry name" value="CaH_exchang"/>
</dbReference>
<dbReference type="GO" id="GO:0012505">
    <property type="term" value="C:endomembrane system"/>
    <property type="evidence" value="ECO:0007669"/>
    <property type="project" value="UniProtKB-SubCell"/>
</dbReference>
<feature type="transmembrane region" description="Helical" evidence="9">
    <location>
        <begin position="222"/>
        <end position="247"/>
    </location>
</feature>
<accession>A0A7S1TGG1</accession>
<feature type="transmembrane region" description="Helical" evidence="9">
    <location>
        <begin position="91"/>
        <end position="110"/>
    </location>
</feature>
<evidence type="ECO:0000256" key="1">
    <source>
        <dbReference type="ARBA" id="ARBA00004127"/>
    </source>
</evidence>
<feature type="transmembrane region" description="Helical" evidence="9">
    <location>
        <begin position="155"/>
        <end position="178"/>
    </location>
</feature>
<evidence type="ECO:0000256" key="5">
    <source>
        <dbReference type="ARBA" id="ARBA00022837"/>
    </source>
</evidence>
<feature type="transmembrane region" description="Helical" evidence="9">
    <location>
        <begin position="337"/>
        <end position="359"/>
    </location>
</feature>
<keyword evidence="6 9" id="KW-1133">Transmembrane helix</keyword>
<dbReference type="Gene3D" id="1.20.1420.30">
    <property type="entry name" value="NCX, central ion-binding region"/>
    <property type="match status" value="1"/>
</dbReference>
<comment type="similarity">
    <text evidence="9">Belongs to the Ca(2+):cation antiporter (CaCA) (TC 2.A.19) family.</text>
</comment>
<feature type="domain" description="Sodium/calcium exchanger membrane region" evidence="11">
    <location>
        <begin position="274"/>
        <end position="415"/>
    </location>
</feature>
<keyword evidence="5 9" id="KW-0106">Calcium</keyword>
<dbReference type="GO" id="GO:0005774">
    <property type="term" value="C:vacuolar membrane"/>
    <property type="evidence" value="ECO:0007669"/>
    <property type="project" value="UniProtKB-ARBA"/>
</dbReference>
<evidence type="ECO:0000256" key="7">
    <source>
        <dbReference type="ARBA" id="ARBA00023065"/>
    </source>
</evidence>
<evidence type="ECO:0000259" key="11">
    <source>
        <dbReference type="Pfam" id="PF01699"/>
    </source>
</evidence>
<keyword evidence="7 9" id="KW-0406">Ion transport</keyword>
<feature type="transmembrane region" description="Helical" evidence="9">
    <location>
        <begin position="122"/>
        <end position="143"/>
    </location>
</feature>
<feature type="transmembrane region" description="Helical" evidence="9">
    <location>
        <begin position="193"/>
        <end position="210"/>
    </location>
</feature>
<evidence type="ECO:0000256" key="10">
    <source>
        <dbReference type="SAM" id="MobiDB-lite"/>
    </source>
</evidence>
<keyword evidence="9" id="KW-0050">Antiport</keyword>
<dbReference type="GO" id="GO:0015369">
    <property type="term" value="F:calcium:proton antiporter activity"/>
    <property type="evidence" value="ECO:0007669"/>
    <property type="project" value="UniProtKB-UniRule"/>
</dbReference>
<feature type="transmembrane region" description="Helical" evidence="9">
    <location>
        <begin position="399"/>
        <end position="418"/>
    </location>
</feature>
<evidence type="ECO:0000256" key="8">
    <source>
        <dbReference type="ARBA" id="ARBA00023136"/>
    </source>
</evidence>
<gene>
    <name evidence="12" type="ORF">CCAE0312_LOCUS8024</name>
</gene>
<name>A0A7S1TGG1_9RHOD</name>
<dbReference type="PANTHER" id="PTHR31503:SF22">
    <property type="entry name" value="VACUOLAR CALCIUM ION TRANSPORTER"/>
    <property type="match status" value="1"/>
</dbReference>
<dbReference type="PANTHER" id="PTHR31503">
    <property type="entry name" value="VACUOLAR CALCIUM ION TRANSPORTER"/>
    <property type="match status" value="1"/>
</dbReference>
<keyword evidence="3 9" id="KW-0109">Calcium transport</keyword>
<evidence type="ECO:0000256" key="6">
    <source>
        <dbReference type="ARBA" id="ARBA00022989"/>
    </source>
</evidence>